<dbReference type="SUPFAM" id="SSF47203">
    <property type="entry name" value="Acyl-CoA dehydrogenase C-terminal domain-like"/>
    <property type="match status" value="1"/>
</dbReference>
<dbReference type="Pfam" id="PF02771">
    <property type="entry name" value="Acyl-CoA_dh_N"/>
    <property type="match status" value="1"/>
</dbReference>
<dbReference type="InterPro" id="IPR036250">
    <property type="entry name" value="AcylCo_DH-like_C"/>
</dbReference>
<evidence type="ECO:0000256" key="5">
    <source>
        <dbReference type="ARBA" id="ARBA00023002"/>
    </source>
</evidence>
<comment type="caution">
    <text evidence="10">The sequence shown here is derived from an EMBL/GenBank/DDBJ whole genome shotgun (WGS) entry which is preliminary data.</text>
</comment>
<dbReference type="PANTHER" id="PTHR43884:SF20">
    <property type="entry name" value="ACYL-COA DEHYDROGENASE FADE28"/>
    <property type="match status" value="1"/>
</dbReference>
<feature type="domain" description="Acyl-CoA dehydrogenase/oxidase C-terminal" evidence="7">
    <location>
        <begin position="230"/>
        <end position="366"/>
    </location>
</feature>
<dbReference type="InterPro" id="IPR009100">
    <property type="entry name" value="AcylCoA_DH/oxidase_NM_dom_sf"/>
</dbReference>
<evidence type="ECO:0000256" key="2">
    <source>
        <dbReference type="ARBA" id="ARBA00009347"/>
    </source>
</evidence>
<feature type="domain" description="Acyl-CoA dehydrogenase/oxidase N-terminal" evidence="9">
    <location>
        <begin position="6"/>
        <end position="118"/>
    </location>
</feature>
<evidence type="ECO:0000259" key="8">
    <source>
        <dbReference type="Pfam" id="PF02770"/>
    </source>
</evidence>
<proteinExistence type="inferred from homology"/>
<name>A0ABX1MRD7_9RHOO</name>
<evidence type="ECO:0000259" key="9">
    <source>
        <dbReference type="Pfam" id="PF02771"/>
    </source>
</evidence>
<dbReference type="PANTHER" id="PTHR43884">
    <property type="entry name" value="ACYL-COA DEHYDROGENASE"/>
    <property type="match status" value="1"/>
</dbReference>
<dbReference type="EMBL" id="WTVR01000014">
    <property type="protein sequence ID" value="NMF88554.1"/>
    <property type="molecule type" value="Genomic_DNA"/>
</dbReference>
<evidence type="ECO:0000313" key="10">
    <source>
        <dbReference type="EMBL" id="NMF88554.1"/>
    </source>
</evidence>
<dbReference type="Gene3D" id="1.10.540.10">
    <property type="entry name" value="Acyl-CoA dehydrogenase/oxidase, N-terminal domain"/>
    <property type="match status" value="1"/>
</dbReference>
<dbReference type="Pfam" id="PF00441">
    <property type="entry name" value="Acyl-CoA_dh_1"/>
    <property type="match status" value="1"/>
</dbReference>
<evidence type="ECO:0000259" key="7">
    <source>
        <dbReference type="Pfam" id="PF00441"/>
    </source>
</evidence>
<keyword evidence="5 6" id="KW-0560">Oxidoreductase</keyword>
<dbReference type="RefSeq" id="WP_169205976.1">
    <property type="nucleotide sequence ID" value="NZ_WTVR01000014.1"/>
</dbReference>
<comment type="similarity">
    <text evidence="2 6">Belongs to the acyl-CoA dehydrogenase family.</text>
</comment>
<dbReference type="InterPro" id="IPR046373">
    <property type="entry name" value="Acyl-CoA_Oxase/DH_mid-dom_sf"/>
</dbReference>
<feature type="domain" description="Acyl-CoA oxidase/dehydrogenase middle" evidence="8">
    <location>
        <begin position="126"/>
        <end position="210"/>
    </location>
</feature>
<dbReference type="CDD" id="cd00567">
    <property type="entry name" value="ACAD"/>
    <property type="match status" value="1"/>
</dbReference>
<dbReference type="Pfam" id="PF02770">
    <property type="entry name" value="Acyl-CoA_dh_M"/>
    <property type="match status" value="1"/>
</dbReference>
<reference evidence="10 11" key="1">
    <citation type="submission" date="2019-12" db="EMBL/GenBank/DDBJ databases">
        <title>Comparative genomics gives insights into the taxonomy of the Azoarcus-Aromatoleum group and reveals separate origins of nif in the plant-associated Azoarcus and non-plant-associated Aromatoleum sub-groups.</title>
        <authorList>
            <person name="Lafos M."/>
            <person name="Maluk M."/>
            <person name="Batista M."/>
            <person name="Junghare M."/>
            <person name="Carmona M."/>
            <person name="Faoro H."/>
            <person name="Cruz L.M."/>
            <person name="Battistoni F."/>
            <person name="De Souza E."/>
            <person name="Pedrosa F."/>
            <person name="Chen W.-M."/>
            <person name="Poole P.S."/>
            <person name="Dixon R.A."/>
            <person name="James E.K."/>
        </authorList>
    </citation>
    <scope>NUCLEOTIDE SEQUENCE [LARGE SCALE GENOMIC DNA]</scope>
    <source>
        <strain evidence="10 11">ToN1</strain>
    </source>
</reference>
<evidence type="ECO:0000256" key="4">
    <source>
        <dbReference type="ARBA" id="ARBA00022827"/>
    </source>
</evidence>
<keyword evidence="11" id="KW-1185">Reference proteome</keyword>
<evidence type="ECO:0000313" key="11">
    <source>
        <dbReference type="Proteomes" id="UP000652074"/>
    </source>
</evidence>
<evidence type="ECO:0000256" key="3">
    <source>
        <dbReference type="ARBA" id="ARBA00022630"/>
    </source>
</evidence>
<dbReference type="InterPro" id="IPR009075">
    <property type="entry name" value="AcylCo_DH/oxidase_C"/>
</dbReference>
<sequence>MDFNLSDEQQMLRDGARRFVREQYDFEARRGLSRSEVGHSSTHWKTFAELGWLALGIPEDAGGLGCSFNETAILLEEFGRGLVLEPFVSTAVLCVRILDRCENADVRLQVLAEVTSGEAKLALAHDEPASRFEPGRAATSARAHGDGFVLNGTKMLVVDGPSADRYIVSATVDDDPAPSLFLVPNDVPGLTLGAYPLIDGGRAADLRFADVACPAAARLAGPQRATDILEEAFDAATVARIAEAIGAMEAAMAVTNEYIKTRVQFGQPIGKFQALQHRMAEMFIEVEKSRSSLFRALAHLDAETVTRKAAVSAAKVVVAAAGKFVGGQGIQLHGGMGMTEECSVGHYFKKLMAFDKLYGDSDWHLLRYAACNQ</sequence>
<dbReference type="Proteomes" id="UP000652074">
    <property type="component" value="Unassembled WGS sequence"/>
</dbReference>
<dbReference type="InterPro" id="IPR006091">
    <property type="entry name" value="Acyl-CoA_Oxase/DH_mid-dom"/>
</dbReference>
<protein>
    <submittedName>
        <fullName evidence="10">Isovaleryl-CoA dehydrogenase</fullName>
    </submittedName>
</protein>
<comment type="cofactor">
    <cofactor evidence="1 6">
        <name>FAD</name>
        <dbReference type="ChEBI" id="CHEBI:57692"/>
    </cofactor>
</comment>
<dbReference type="Gene3D" id="2.40.110.10">
    <property type="entry name" value="Butyryl-CoA Dehydrogenase, subunit A, domain 2"/>
    <property type="match status" value="1"/>
</dbReference>
<dbReference type="SUPFAM" id="SSF56645">
    <property type="entry name" value="Acyl-CoA dehydrogenase NM domain-like"/>
    <property type="match status" value="1"/>
</dbReference>
<accession>A0ABX1MRD7</accession>
<gene>
    <name evidence="10" type="ORF">GPA26_08645</name>
</gene>
<evidence type="ECO:0000256" key="1">
    <source>
        <dbReference type="ARBA" id="ARBA00001974"/>
    </source>
</evidence>
<keyword evidence="4 6" id="KW-0274">FAD</keyword>
<dbReference type="InterPro" id="IPR037069">
    <property type="entry name" value="AcylCoA_DH/ox_N_sf"/>
</dbReference>
<evidence type="ECO:0000256" key="6">
    <source>
        <dbReference type="RuleBase" id="RU362125"/>
    </source>
</evidence>
<dbReference type="InterPro" id="IPR013786">
    <property type="entry name" value="AcylCoA_DH/ox_N"/>
</dbReference>
<organism evidence="10 11">
    <name type="scientific">Aromatoleum petrolei</name>
    <dbReference type="NCBI Taxonomy" id="76116"/>
    <lineage>
        <taxon>Bacteria</taxon>
        <taxon>Pseudomonadati</taxon>
        <taxon>Pseudomonadota</taxon>
        <taxon>Betaproteobacteria</taxon>
        <taxon>Rhodocyclales</taxon>
        <taxon>Rhodocyclaceae</taxon>
        <taxon>Aromatoleum</taxon>
    </lineage>
</organism>
<keyword evidence="3 6" id="KW-0285">Flavoprotein</keyword>
<dbReference type="Gene3D" id="1.20.140.10">
    <property type="entry name" value="Butyryl-CoA Dehydrogenase, subunit A, domain 3"/>
    <property type="match status" value="1"/>
</dbReference>